<organism evidence="1">
    <name type="scientific">Anopheles sinensis</name>
    <name type="common">Mosquito</name>
    <dbReference type="NCBI Taxonomy" id="74873"/>
    <lineage>
        <taxon>Eukaryota</taxon>
        <taxon>Metazoa</taxon>
        <taxon>Ecdysozoa</taxon>
        <taxon>Arthropoda</taxon>
        <taxon>Hexapoda</taxon>
        <taxon>Insecta</taxon>
        <taxon>Pterygota</taxon>
        <taxon>Neoptera</taxon>
        <taxon>Endopterygota</taxon>
        <taxon>Diptera</taxon>
        <taxon>Nematocera</taxon>
        <taxon>Culicoidea</taxon>
        <taxon>Culicidae</taxon>
        <taxon>Anophelinae</taxon>
        <taxon>Anopheles</taxon>
    </lineage>
</organism>
<dbReference type="Proteomes" id="UP000030765">
    <property type="component" value="Unassembled WGS sequence"/>
</dbReference>
<reference evidence="2" key="2">
    <citation type="submission" date="2020-05" db="UniProtKB">
        <authorList>
            <consortium name="EnsemblMetazoa"/>
        </authorList>
    </citation>
    <scope>IDENTIFICATION</scope>
</reference>
<accession>A0A084VV23</accession>
<dbReference type="VEuPathDB" id="VectorBase:ASIC009644"/>
<name>A0A084VV23_ANOSI</name>
<evidence type="ECO:0000313" key="1">
    <source>
        <dbReference type="EMBL" id="KFB41817.1"/>
    </source>
</evidence>
<sequence>MVTTTRAHNHTCVHIAPRPHVMLTRTPNGYVGARMASRMAGGAFDTGPVDCGGWFL</sequence>
<dbReference type="EMBL" id="ATLV01017148">
    <property type="status" value="NOT_ANNOTATED_CDS"/>
    <property type="molecule type" value="Genomic_DNA"/>
</dbReference>
<dbReference type="EnsemblMetazoa" id="ASIC009644-RA">
    <property type="protein sequence ID" value="ASIC009644-PA"/>
    <property type="gene ID" value="ASIC009644"/>
</dbReference>
<proteinExistence type="predicted"/>
<dbReference type="EMBL" id="KE525157">
    <property type="protein sequence ID" value="KFB41817.1"/>
    <property type="molecule type" value="Genomic_DNA"/>
</dbReference>
<evidence type="ECO:0000313" key="3">
    <source>
        <dbReference type="Proteomes" id="UP000030765"/>
    </source>
</evidence>
<evidence type="ECO:0000313" key="2">
    <source>
        <dbReference type="EnsemblMetazoa" id="ASIC009644-PA"/>
    </source>
</evidence>
<reference evidence="1 3" key="1">
    <citation type="journal article" date="2014" name="BMC Genomics">
        <title>Genome sequence of Anopheles sinensis provides insight into genetics basis of mosquito competence for malaria parasites.</title>
        <authorList>
            <person name="Zhou D."/>
            <person name="Zhang D."/>
            <person name="Ding G."/>
            <person name="Shi L."/>
            <person name="Hou Q."/>
            <person name="Ye Y."/>
            <person name="Xu Y."/>
            <person name="Zhou H."/>
            <person name="Xiong C."/>
            <person name="Li S."/>
            <person name="Yu J."/>
            <person name="Hong S."/>
            <person name="Yu X."/>
            <person name="Zou P."/>
            <person name="Chen C."/>
            <person name="Chang X."/>
            <person name="Wang W."/>
            <person name="Lv Y."/>
            <person name="Sun Y."/>
            <person name="Ma L."/>
            <person name="Shen B."/>
            <person name="Zhu C."/>
        </authorList>
    </citation>
    <scope>NUCLEOTIDE SEQUENCE [LARGE SCALE GENOMIC DNA]</scope>
</reference>
<protein>
    <submittedName>
        <fullName evidence="1 2">Stress protein</fullName>
    </submittedName>
</protein>
<keyword evidence="3" id="KW-1185">Reference proteome</keyword>
<dbReference type="AlphaFoldDB" id="A0A084VV23"/>
<gene>
    <name evidence="1" type="ORF">ZHAS_00009644</name>
</gene>